<protein>
    <submittedName>
        <fullName evidence="8">GHMP kinase</fullName>
    </submittedName>
</protein>
<dbReference type="GO" id="GO:0005524">
    <property type="term" value="F:ATP binding"/>
    <property type="evidence" value="ECO:0007669"/>
    <property type="project" value="UniProtKB-KW"/>
</dbReference>
<dbReference type="SUPFAM" id="SSF55060">
    <property type="entry name" value="GHMP Kinase, C-terminal domain"/>
    <property type="match status" value="1"/>
</dbReference>
<dbReference type="PATRIC" id="fig|1618648.3.peg.1111"/>
<evidence type="ECO:0000313" key="9">
    <source>
        <dbReference type="Proteomes" id="UP000033945"/>
    </source>
</evidence>
<feature type="domain" description="GHMP kinase C-terminal" evidence="7">
    <location>
        <begin position="194"/>
        <end position="269"/>
    </location>
</feature>
<keyword evidence="2" id="KW-0547">Nucleotide-binding</keyword>
<evidence type="ECO:0000256" key="1">
    <source>
        <dbReference type="ARBA" id="ARBA00022679"/>
    </source>
</evidence>
<name>A0A0G1IMV2_9BACT</name>
<dbReference type="Gene3D" id="3.30.230.120">
    <property type="match status" value="1"/>
</dbReference>
<dbReference type="PANTHER" id="PTHR32463">
    <property type="entry name" value="L-FUCOSE KINASE"/>
    <property type="match status" value="1"/>
</dbReference>
<organism evidence="8 9">
    <name type="scientific">Candidatus Giovannonibacteria bacterium GW2011_GWA2_44_26</name>
    <dbReference type="NCBI Taxonomy" id="1618648"/>
    <lineage>
        <taxon>Bacteria</taxon>
        <taxon>Candidatus Giovannoniibacteriota</taxon>
    </lineage>
</organism>
<dbReference type="InterPro" id="IPR013750">
    <property type="entry name" value="GHMP_kinase_C_dom"/>
</dbReference>
<keyword evidence="4" id="KW-0067">ATP-binding</keyword>
<dbReference type="PROSITE" id="PS00627">
    <property type="entry name" value="GHMP_KINASES_ATP"/>
    <property type="match status" value="1"/>
</dbReference>
<feature type="domain" description="GHMP kinase N-terminal" evidence="6">
    <location>
        <begin position="35"/>
        <end position="117"/>
    </location>
</feature>
<keyword evidence="1" id="KW-0808">Transferase</keyword>
<dbReference type="AlphaFoldDB" id="A0A0G1IMV2"/>
<dbReference type="GO" id="GO:0042352">
    <property type="term" value="P:GDP-L-fucose salvage"/>
    <property type="evidence" value="ECO:0007669"/>
    <property type="project" value="TreeGrafter"/>
</dbReference>
<dbReference type="Pfam" id="PF00288">
    <property type="entry name" value="GHMP_kinases_N"/>
    <property type="match status" value="1"/>
</dbReference>
<dbReference type="InterPro" id="IPR036554">
    <property type="entry name" value="GHMP_kinase_C_sf"/>
</dbReference>
<evidence type="ECO:0000259" key="6">
    <source>
        <dbReference type="Pfam" id="PF00288"/>
    </source>
</evidence>
<evidence type="ECO:0000256" key="3">
    <source>
        <dbReference type="ARBA" id="ARBA00022777"/>
    </source>
</evidence>
<evidence type="ECO:0000256" key="4">
    <source>
        <dbReference type="ARBA" id="ARBA00022840"/>
    </source>
</evidence>
<dbReference type="InterPro" id="IPR001174">
    <property type="entry name" value="HddA/FKP"/>
</dbReference>
<dbReference type="GO" id="GO:0050201">
    <property type="term" value="F:fucokinase activity"/>
    <property type="evidence" value="ECO:0007669"/>
    <property type="project" value="TreeGrafter"/>
</dbReference>
<gene>
    <name evidence="8" type="ORF">UW55_C0045G0005</name>
</gene>
<dbReference type="PRINTS" id="PR00960">
    <property type="entry name" value="LMBPPROTEIN"/>
</dbReference>
<dbReference type="Pfam" id="PF08544">
    <property type="entry name" value="GHMP_kinases_C"/>
    <property type="match status" value="1"/>
</dbReference>
<dbReference type="InterPro" id="IPR052203">
    <property type="entry name" value="GHMP_Kinase-Related"/>
</dbReference>
<dbReference type="InterPro" id="IPR020568">
    <property type="entry name" value="Ribosomal_Su5_D2-typ_SF"/>
</dbReference>
<comment type="caution">
    <text evidence="8">The sequence shown here is derived from an EMBL/GenBank/DDBJ whole genome shotgun (WGS) entry which is preliminary data.</text>
</comment>
<sequence length="290" mass="31885">MILVRAPPVIDDLIRLKYSTSETVEKISQVQHTLIKEALKLTGINKAVELSWIADVPYGTGMGSSGSFLVATLKALHALSGQEAAAEQIADEACHIEIDVLKSSVGKQDQYLAAFGGLTQLEIDRKGRVEVSRPRVSQAILKDLENSFVLFFTGISRSSHQILSKQNRSTNRGDKKVVNGLHFIKEIGHSIGQAIVKGDIKLVGELMDTHWQYKRKLSQNISNDRIDRWYQLGCDAGALGGKIMGAGGGGFLLFCCPGDKTEIRKVMKKEGLRELFVNFDTEGVKILVNF</sequence>
<evidence type="ECO:0000256" key="2">
    <source>
        <dbReference type="ARBA" id="ARBA00022741"/>
    </source>
</evidence>
<accession>A0A0G1IMV2</accession>
<dbReference type="InterPro" id="IPR006204">
    <property type="entry name" value="GHMP_kinase_N_dom"/>
</dbReference>
<comment type="similarity">
    <text evidence="5">Belongs to the GHMP kinase family.</text>
</comment>
<evidence type="ECO:0000313" key="8">
    <source>
        <dbReference type="EMBL" id="KKT60736.1"/>
    </source>
</evidence>
<dbReference type="PANTHER" id="PTHR32463:SF0">
    <property type="entry name" value="L-FUCOSE KINASE"/>
    <property type="match status" value="1"/>
</dbReference>
<dbReference type="EMBL" id="LCIT01000045">
    <property type="protein sequence ID" value="KKT60736.1"/>
    <property type="molecule type" value="Genomic_DNA"/>
</dbReference>
<keyword evidence="3 8" id="KW-0418">Kinase</keyword>
<reference evidence="8 9" key="1">
    <citation type="journal article" date="2015" name="Nature">
        <title>rRNA introns, odd ribosomes, and small enigmatic genomes across a large radiation of phyla.</title>
        <authorList>
            <person name="Brown C.T."/>
            <person name="Hug L.A."/>
            <person name="Thomas B.C."/>
            <person name="Sharon I."/>
            <person name="Castelle C.J."/>
            <person name="Singh A."/>
            <person name="Wilkins M.J."/>
            <person name="Williams K.H."/>
            <person name="Banfield J.F."/>
        </authorList>
    </citation>
    <scope>NUCLEOTIDE SEQUENCE [LARGE SCALE GENOMIC DNA]</scope>
</reference>
<dbReference type="InterPro" id="IPR006203">
    <property type="entry name" value="GHMP_knse_ATP-bd_CS"/>
</dbReference>
<evidence type="ECO:0000259" key="7">
    <source>
        <dbReference type="Pfam" id="PF08544"/>
    </source>
</evidence>
<dbReference type="Proteomes" id="UP000033945">
    <property type="component" value="Unassembled WGS sequence"/>
</dbReference>
<evidence type="ECO:0000256" key="5">
    <source>
        <dbReference type="ARBA" id="ARBA00038121"/>
    </source>
</evidence>
<dbReference type="SUPFAM" id="SSF54211">
    <property type="entry name" value="Ribosomal protein S5 domain 2-like"/>
    <property type="match status" value="1"/>
</dbReference>
<proteinExistence type="inferred from homology"/>